<proteinExistence type="predicted"/>
<organism evidence="1">
    <name type="scientific">Myoviridae sp. ctZ2t4</name>
    <dbReference type="NCBI Taxonomy" id="2827693"/>
    <lineage>
        <taxon>Viruses</taxon>
        <taxon>Duplodnaviria</taxon>
        <taxon>Heunggongvirae</taxon>
        <taxon>Uroviricota</taxon>
        <taxon>Caudoviricetes</taxon>
    </lineage>
</organism>
<name>A0A8S5SS03_9CAUD</name>
<evidence type="ECO:0000313" key="1">
    <source>
        <dbReference type="EMBL" id="DAF53777.1"/>
    </source>
</evidence>
<dbReference type="EMBL" id="BK032664">
    <property type="protein sequence ID" value="DAF53777.1"/>
    <property type="molecule type" value="Genomic_DNA"/>
</dbReference>
<accession>A0A8S5SS03</accession>
<reference evidence="1" key="1">
    <citation type="journal article" date="2021" name="Proc. Natl. Acad. Sci. U.S.A.">
        <title>A Catalog of Tens of Thousands of Viruses from Human Metagenomes Reveals Hidden Associations with Chronic Diseases.</title>
        <authorList>
            <person name="Tisza M.J."/>
            <person name="Buck C.B."/>
        </authorList>
    </citation>
    <scope>NUCLEOTIDE SEQUENCE</scope>
    <source>
        <strain evidence="1">CtZ2t4</strain>
    </source>
</reference>
<sequence>MKKRHDITNFFSRKKIVAEVAGACLYEIYLTDSQIERMDKTGAFWGEFLDEMVEE</sequence>
<protein>
    <submittedName>
        <fullName evidence="1">Uncharacterized protein</fullName>
    </submittedName>
</protein>